<sequence length="863" mass="95441">MSTDRIQSSLKELFDADRHWPHEGRRVVFWYDAAGEFEETFDTLALPGVQRVRLADTPFTVKRRLLIDEPDAPFLLYAPFAEPAPHENWLYDVQAAGRVFSADRAAMLHADFGFLDRSLESFLRGKLRFFASKKREEAFRALGVTKSASAFDVLIAMLSVLVGLKVADAALVVRRVLMGGLDEPSNAVWNEVVKYVTPQEFWSVTRATLNFPVDGAVEPTLRRLFLALALTHLRRTFDGAWPGGSSPWNAPLLIEPPHAAFVFVDAWLKHAEDAPRFADLRADVEGDLDVKSVFEKADPSAFVNVETFEAFDELLLARLTDDARFSRRRADDVAALIERRRGTFTFPAYWEAYAAVAAAAEFLERESTLTSLPRDAGALFEAYARSLHRFDRLYRAFMTAAHASSDAQRDVLHDLIEHVERVYVNTVLDKVGEAWSDALAANVEGVVHRRQRQERFFDVFVKPILERGEKVFVIVSDALRYEVAEELRERLKVELRGEPDLTPLLGVLPSKTAWGMPALLPGEGLAWTAPDVIKRGGVSLSTLEKRSDALAATGIPARAMRLADLVGMRTEEGRALLQPLRLVYLYHNVIDALGDHAPSEARVLEACANAVEELTRAVKRLANTLNATHVILTADHGFLYQRLALESAEKLPLPKDAGVLVTDRRFVLGRGLAEVAGTIRVPLATYQALDAPDDLVGLFPRGALRFAVQGGGAQYVHGGASLQELTVPALVYKHVRAVKGDDGPSRKVGVIVAATQRRVTTNTFTVRLVQTDAVSDRVRPRTVTVALYDASGAAITDERTVALSSGSPHAVEREVPVRLTIARANLDSSSAYQLIVRDVEDGADVLREAWTVRLAISNDFGDF</sequence>
<reference evidence="1 2" key="1">
    <citation type="submission" date="2018-06" db="EMBL/GenBank/DDBJ databases">
        <title>Genomic Encyclopedia of Type Strains, Phase IV (KMG-IV): sequencing the most valuable type-strain genomes for metagenomic binning, comparative biology and taxonomic classification.</title>
        <authorList>
            <person name="Goeker M."/>
        </authorList>
    </citation>
    <scope>NUCLEOTIDE SEQUENCE [LARGE SCALE GENOMIC DNA]</scope>
    <source>
        <strain evidence="1 2">DSM 18048</strain>
    </source>
</reference>
<evidence type="ECO:0000313" key="2">
    <source>
        <dbReference type="Proteomes" id="UP000248326"/>
    </source>
</evidence>
<dbReference type="EMBL" id="QJSX01000013">
    <property type="protein sequence ID" value="PYE52026.1"/>
    <property type="molecule type" value="Genomic_DNA"/>
</dbReference>
<evidence type="ECO:0000313" key="1">
    <source>
        <dbReference type="EMBL" id="PYE52026.1"/>
    </source>
</evidence>
<dbReference type="SUPFAM" id="SSF53649">
    <property type="entry name" value="Alkaline phosphatase-like"/>
    <property type="match status" value="1"/>
</dbReference>
<comment type="caution">
    <text evidence="1">The sequence shown here is derived from an EMBL/GenBank/DDBJ whole genome shotgun (WGS) entry which is preliminary data.</text>
</comment>
<dbReference type="Proteomes" id="UP000248326">
    <property type="component" value="Unassembled WGS sequence"/>
</dbReference>
<dbReference type="AlphaFoldDB" id="A0A318S278"/>
<organism evidence="1 2">
    <name type="scientific">Deinococcus yavapaiensis KR-236</name>
    <dbReference type="NCBI Taxonomy" id="694435"/>
    <lineage>
        <taxon>Bacteria</taxon>
        <taxon>Thermotogati</taxon>
        <taxon>Deinococcota</taxon>
        <taxon>Deinococci</taxon>
        <taxon>Deinococcales</taxon>
        <taxon>Deinococcaceae</taxon>
        <taxon>Deinococcus</taxon>
    </lineage>
</organism>
<gene>
    <name evidence="1" type="ORF">DES52_11372</name>
</gene>
<keyword evidence="2" id="KW-1185">Reference proteome</keyword>
<name>A0A318S278_9DEIO</name>
<proteinExistence type="predicted"/>
<dbReference type="NCBIfam" id="TIGR02687">
    <property type="entry name" value="BREX-1 system phosphatase PglZ type A"/>
    <property type="match status" value="1"/>
</dbReference>
<protein>
    <submittedName>
        <fullName evidence="1">Uncharacterized protein (TIGR02687 family)</fullName>
    </submittedName>
</protein>
<dbReference type="RefSeq" id="WP_170131093.1">
    <property type="nucleotide sequence ID" value="NZ_QJSX01000013.1"/>
</dbReference>
<accession>A0A318S278</accession>
<dbReference type="InterPro" id="IPR017850">
    <property type="entry name" value="Alkaline_phosphatase_core_sf"/>
</dbReference>
<dbReference type="InterPro" id="IPR014060">
    <property type="entry name" value="PglZ"/>
</dbReference>
<dbReference type="Pfam" id="PF08665">
    <property type="entry name" value="PglZ"/>
    <property type="match status" value="1"/>
</dbReference>